<dbReference type="PANTHER" id="PTHR47338">
    <property type="entry name" value="ZN(II)2CYS6 TRANSCRIPTION FACTOR (EUROFUNG)-RELATED"/>
    <property type="match status" value="1"/>
</dbReference>
<dbReference type="EMBL" id="JAUIQD010000004">
    <property type="protein sequence ID" value="KAK3354090.1"/>
    <property type="molecule type" value="Genomic_DNA"/>
</dbReference>
<keyword evidence="3" id="KW-0805">Transcription regulation</keyword>
<organism evidence="8 9">
    <name type="scientific">Lasiosphaeria hispida</name>
    <dbReference type="NCBI Taxonomy" id="260671"/>
    <lineage>
        <taxon>Eukaryota</taxon>
        <taxon>Fungi</taxon>
        <taxon>Dikarya</taxon>
        <taxon>Ascomycota</taxon>
        <taxon>Pezizomycotina</taxon>
        <taxon>Sordariomycetes</taxon>
        <taxon>Sordariomycetidae</taxon>
        <taxon>Sordariales</taxon>
        <taxon>Lasiosphaeriaceae</taxon>
        <taxon>Lasiosphaeria</taxon>
    </lineage>
</organism>
<evidence type="ECO:0000256" key="5">
    <source>
        <dbReference type="ARBA" id="ARBA00023242"/>
    </source>
</evidence>
<reference evidence="8" key="2">
    <citation type="submission" date="2023-06" db="EMBL/GenBank/DDBJ databases">
        <authorList>
            <consortium name="Lawrence Berkeley National Laboratory"/>
            <person name="Haridas S."/>
            <person name="Hensen N."/>
            <person name="Bonometti L."/>
            <person name="Westerberg I."/>
            <person name="Brannstrom I.O."/>
            <person name="Guillou S."/>
            <person name="Cros-Aarteil S."/>
            <person name="Calhoun S."/>
            <person name="Kuo A."/>
            <person name="Mondo S."/>
            <person name="Pangilinan J."/>
            <person name="Riley R."/>
            <person name="Labutti K."/>
            <person name="Andreopoulos B."/>
            <person name="Lipzen A."/>
            <person name="Chen C."/>
            <person name="Yanf M."/>
            <person name="Daum C."/>
            <person name="Ng V."/>
            <person name="Clum A."/>
            <person name="Steindorff A."/>
            <person name="Ohm R."/>
            <person name="Martin F."/>
            <person name="Silar P."/>
            <person name="Natvig D."/>
            <person name="Lalanne C."/>
            <person name="Gautier V."/>
            <person name="Ament-Velasquez S.L."/>
            <person name="Kruys A."/>
            <person name="Hutchinson M.I."/>
            <person name="Powell A.J."/>
            <person name="Barry K."/>
            <person name="Miller A.N."/>
            <person name="Grigoriev I.V."/>
            <person name="Debuchy R."/>
            <person name="Gladieux P."/>
            <person name="Thoren M.H."/>
            <person name="Johannesson H."/>
        </authorList>
    </citation>
    <scope>NUCLEOTIDE SEQUENCE</scope>
    <source>
        <strain evidence="8">CBS 955.72</strain>
    </source>
</reference>
<evidence type="ECO:0000256" key="1">
    <source>
        <dbReference type="ARBA" id="ARBA00004123"/>
    </source>
</evidence>
<evidence type="ECO:0000256" key="6">
    <source>
        <dbReference type="SAM" id="MobiDB-lite"/>
    </source>
</evidence>
<dbReference type="GO" id="GO:0003677">
    <property type="term" value="F:DNA binding"/>
    <property type="evidence" value="ECO:0007669"/>
    <property type="project" value="InterPro"/>
</dbReference>
<dbReference type="InterPro" id="IPR050815">
    <property type="entry name" value="TF_fung"/>
</dbReference>
<evidence type="ECO:0000313" key="8">
    <source>
        <dbReference type="EMBL" id="KAK3354090.1"/>
    </source>
</evidence>
<dbReference type="PROSITE" id="PS00463">
    <property type="entry name" value="ZN2_CY6_FUNGAL_1"/>
    <property type="match status" value="1"/>
</dbReference>
<dbReference type="SUPFAM" id="SSF57701">
    <property type="entry name" value="Zn2/Cys6 DNA-binding domain"/>
    <property type="match status" value="1"/>
</dbReference>
<feature type="domain" description="Zn(2)-C6 fungal-type" evidence="7">
    <location>
        <begin position="17"/>
        <end position="47"/>
    </location>
</feature>
<dbReference type="PROSITE" id="PS50048">
    <property type="entry name" value="ZN2_CY6_FUNGAL_2"/>
    <property type="match status" value="1"/>
</dbReference>
<reference evidence="8" key="1">
    <citation type="journal article" date="2023" name="Mol. Phylogenet. Evol.">
        <title>Genome-scale phylogeny and comparative genomics of the fungal order Sordariales.</title>
        <authorList>
            <person name="Hensen N."/>
            <person name="Bonometti L."/>
            <person name="Westerberg I."/>
            <person name="Brannstrom I.O."/>
            <person name="Guillou S."/>
            <person name="Cros-Aarteil S."/>
            <person name="Calhoun S."/>
            <person name="Haridas S."/>
            <person name="Kuo A."/>
            <person name="Mondo S."/>
            <person name="Pangilinan J."/>
            <person name="Riley R."/>
            <person name="LaButti K."/>
            <person name="Andreopoulos B."/>
            <person name="Lipzen A."/>
            <person name="Chen C."/>
            <person name="Yan M."/>
            <person name="Daum C."/>
            <person name="Ng V."/>
            <person name="Clum A."/>
            <person name="Steindorff A."/>
            <person name="Ohm R.A."/>
            <person name="Martin F."/>
            <person name="Silar P."/>
            <person name="Natvig D.O."/>
            <person name="Lalanne C."/>
            <person name="Gautier V."/>
            <person name="Ament-Velasquez S.L."/>
            <person name="Kruys A."/>
            <person name="Hutchinson M.I."/>
            <person name="Powell A.J."/>
            <person name="Barry K."/>
            <person name="Miller A.N."/>
            <person name="Grigoriev I.V."/>
            <person name="Debuchy R."/>
            <person name="Gladieux P."/>
            <person name="Hiltunen Thoren M."/>
            <person name="Johannesson H."/>
        </authorList>
    </citation>
    <scope>NUCLEOTIDE SEQUENCE</scope>
    <source>
        <strain evidence="8">CBS 955.72</strain>
    </source>
</reference>
<keyword evidence="5" id="KW-0539">Nucleus</keyword>
<evidence type="ECO:0000256" key="3">
    <source>
        <dbReference type="ARBA" id="ARBA00023015"/>
    </source>
</evidence>
<comment type="caution">
    <text evidence="8">The sequence shown here is derived from an EMBL/GenBank/DDBJ whole genome shotgun (WGS) entry which is preliminary data.</text>
</comment>
<gene>
    <name evidence="8" type="ORF">B0T25DRAFT_225428</name>
</gene>
<dbReference type="GO" id="GO:0005634">
    <property type="term" value="C:nucleus"/>
    <property type="evidence" value="ECO:0007669"/>
    <property type="project" value="UniProtKB-SubCell"/>
</dbReference>
<evidence type="ECO:0000259" key="7">
    <source>
        <dbReference type="PROSITE" id="PS50048"/>
    </source>
</evidence>
<dbReference type="GO" id="GO:0000981">
    <property type="term" value="F:DNA-binding transcription factor activity, RNA polymerase II-specific"/>
    <property type="evidence" value="ECO:0007669"/>
    <property type="project" value="InterPro"/>
</dbReference>
<dbReference type="CDD" id="cd00067">
    <property type="entry name" value="GAL4"/>
    <property type="match status" value="1"/>
</dbReference>
<dbReference type="InterPro" id="IPR036864">
    <property type="entry name" value="Zn2-C6_fun-type_DNA-bd_sf"/>
</dbReference>
<dbReference type="Proteomes" id="UP001275084">
    <property type="component" value="Unassembled WGS sequence"/>
</dbReference>
<keyword evidence="9" id="KW-1185">Reference proteome</keyword>
<dbReference type="GO" id="GO:0006351">
    <property type="term" value="P:DNA-templated transcription"/>
    <property type="evidence" value="ECO:0007669"/>
    <property type="project" value="InterPro"/>
</dbReference>
<dbReference type="InterPro" id="IPR001138">
    <property type="entry name" value="Zn2Cys6_DnaBD"/>
</dbReference>
<proteinExistence type="predicted"/>
<feature type="region of interest" description="Disordered" evidence="6">
    <location>
        <begin position="86"/>
        <end position="120"/>
    </location>
</feature>
<dbReference type="Gene3D" id="4.10.240.10">
    <property type="entry name" value="Zn(2)-C6 fungal-type DNA-binding domain"/>
    <property type="match status" value="1"/>
</dbReference>
<dbReference type="SMART" id="SM00066">
    <property type="entry name" value="GAL4"/>
    <property type="match status" value="1"/>
</dbReference>
<dbReference type="CDD" id="cd12148">
    <property type="entry name" value="fungal_TF_MHR"/>
    <property type="match status" value="1"/>
</dbReference>
<accession>A0AAJ0HKG7</accession>
<feature type="compositionally biased region" description="Low complexity" evidence="6">
    <location>
        <begin position="91"/>
        <end position="100"/>
    </location>
</feature>
<protein>
    <submittedName>
        <fullName evidence="8">Fungal-specific transcription factor</fullName>
    </submittedName>
</protein>
<sequence length="598" mass="64770">MFEPSALDLQQARSQQACVACRNQKRKCDKLLPKCSLCTRTGRACEYASVTPRAPANLEALQTRLSELEDRLGSRTASVAAYHSGNASPAVPVSSMSHSVGSGGAEPGSVRPDSPQAAGQAATTARVPSLLFLDVDRFQDSQLRLLTPTVRIPSDVLAVLSFENTVVDAAAVYFDTIHHWMPFISRKRMDLGIPLRSGGPDLAMLFLAMKLITSSPSPAGPATPPGHDPLYTMAKAFLSLFEANGEVSLLCLQAMVLIALYEYGHAVYPAAWMTVGACTRYADMLRITLGEERSSVMDKVTTWTELEERRRLCWAIFVLDKAIALGNRSRVAAAEPPETAALPADDLAWSEGDALHGMAYPVSASYDLPQGPFARLCQAAMLASRAIATRRRIKLMPQQPGADRVSETSALADDILRFDAILSTATADETSSAAGCAGAYYQTLAPRFLAWSAFFVLLDPYCCPVNIAPGDPGHGAVPEAKTAEEMALQRRSTEIIVTVVAKVHEVVRSISNGMSEEAEQEAAQRRLGKFCPLGLDAVYCIMGLYCWLCQEGGDETVKDRLADVDRFFSGVGERWRLAREYLHLKKYHDDAGQLGVGG</sequence>
<dbReference type="Pfam" id="PF04082">
    <property type="entry name" value="Fungal_trans"/>
    <property type="match status" value="1"/>
</dbReference>
<keyword evidence="4" id="KW-0804">Transcription</keyword>
<dbReference type="GO" id="GO:0008270">
    <property type="term" value="F:zinc ion binding"/>
    <property type="evidence" value="ECO:0007669"/>
    <property type="project" value="InterPro"/>
</dbReference>
<dbReference type="PANTHER" id="PTHR47338:SF20">
    <property type="entry name" value="ZN(II)2CYS6 TRANSCRIPTION FACTOR (EUROFUNG)"/>
    <property type="match status" value="1"/>
</dbReference>
<evidence type="ECO:0000256" key="2">
    <source>
        <dbReference type="ARBA" id="ARBA00022723"/>
    </source>
</evidence>
<name>A0AAJ0HKG7_9PEZI</name>
<comment type="subcellular location">
    <subcellularLocation>
        <location evidence="1">Nucleus</location>
    </subcellularLocation>
</comment>
<keyword evidence="2" id="KW-0479">Metal-binding</keyword>
<evidence type="ECO:0000256" key="4">
    <source>
        <dbReference type="ARBA" id="ARBA00023163"/>
    </source>
</evidence>
<evidence type="ECO:0000313" key="9">
    <source>
        <dbReference type="Proteomes" id="UP001275084"/>
    </source>
</evidence>
<dbReference type="AlphaFoldDB" id="A0AAJ0HKG7"/>
<dbReference type="InterPro" id="IPR007219">
    <property type="entry name" value="XnlR_reg_dom"/>
</dbReference>
<dbReference type="Pfam" id="PF00172">
    <property type="entry name" value="Zn_clus"/>
    <property type="match status" value="1"/>
</dbReference>